<protein>
    <submittedName>
        <fullName evidence="2">Acetyltransferase</fullName>
    </submittedName>
</protein>
<dbReference type="GO" id="GO:0030649">
    <property type="term" value="P:aminoglycoside antibiotic catabolic process"/>
    <property type="evidence" value="ECO:0007669"/>
    <property type="project" value="TreeGrafter"/>
</dbReference>
<name>A0A8J4DQ80_9ACTN</name>
<organism evidence="2 3">
    <name type="scientific">Virgisporangium aliadipatigenens</name>
    <dbReference type="NCBI Taxonomy" id="741659"/>
    <lineage>
        <taxon>Bacteria</taxon>
        <taxon>Bacillati</taxon>
        <taxon>Actinomycetota</taxon>
        <taxon>Actinomycetes</taxon>
        <taxon>Micromonosporales</taxon>
        <taxon>Micromonosporaceae</taxon>
        <taxon>Virgisporangium</taxon>
    </lineage>
</organism>
<dbReference type="AlphaFoldDB" id="A0A8J4DQ80"/>
<dbReference type="PANTHER" id="PTHR37817:SF1">
    <property type="entry name" value="N-ACETYLTRANSFERASE EIS"/>
    <property type="match status" value="1"/>
</dbReference>
<dbReference type="InterPro" id="IPR000182">
    <property type="entry name" value="GNAT_dom"/>
</dbReference>
<dbReference type="Gene3D" id="3.40.630.30">
    <property type="match status" value="1"/>
</dbReference>
<dbReference type="GO" id="GO:0034069">
    <property type="term" value="F:aminoglycoside N-acetyltransferase activity"/>
    <property type="evidence" value="ECO:0007669"/>
    <property type="project" value="TreeGrafter"/>
</dbReference>
<dbReference type="RefSeq" id="WP_203898994.1">
    <property type="nucleotide sequence ID" value="NZ_BOPF01000007.1"/>
</dbReference>
<sequence length="250" mass="26497">MTLSVHDLAPQTANLRAHWVAWGGAPDPDDALVYYRSGLQHPMLNGVLRLRDRPLDEAATEVERRLAGLPWRWWVGPDSDPGVAAGLAARGYVRRGAVPIMAMGLDRIPEPPLPDGLTIARSDAAEYVGAYAGPFGVPPELLEATVDAERRLRTDLGTLIRLVGRVDGRAVAAAAVLLTGEVAGLYWIATDAAHRQKGIAAALTAAAMAAGREHGGSICTLQASSLGEPVYRRLGFATVAEIQAFTLPAD</sequence>
<reference evidence="2" key="1">
    <citation type="submission" date="2021-01" db="EMBL/GenBank/DDBJ databases">
        <title>Whole genome shotgun sequence of Virgisporangium aliadipatigenens NBRC 105644.</title>
        <authorList>
            <person name="Komaki H."/>
            <person name="Tamura T."/>
        </authorList>
    </citation>
    <scope>NUCLEOTIDE SEQUENCE</scope>
    <source>
        <strain evidence="2">NBRC 105644</strain>
    </source>
</reference>
<comment type="caution">
    <text evidence="2">The sequence shown here is derived from an EMBL/GenBank/DDBJ whole genome shotgun (WGS) entry which is preliminary data.</text>
</comment>
<dbReference type="EMBL" id="BOPF01000007">
    <property type="protein sequence ID" value="GIJ45448.1"/>
    <property type="molecule type" value="Genomic_DNA"/>
</dbReference>
<evidence type="ECO:0000313" key="2">
    <source>
        <dbReference type="EMBL" id="GIJ45448.1"/>
    </source>
</evidence>
<evidence type="ECO:0000313" key="3">
    <source>
        <dbReference type="Proteomes" id="UP000619260"/>
    </source>
</evidence>
<dbReference type="PANTHER" id="PTHR37817">
    <property type="entry name" value="N-ACETYLTRANSFERASE EIS"/>
    <property type="match status" value="1"/>
</dbReference>
<dbReference type="Proteomes" id="UP000619260">
    <property type="component" value="Unassembled WGS sequence"/>
</dbReference>
<proteinExistence type="predicted"/>
<accession>A0A8J4DQ80</accession>
<gene>
    <name evidence="2" type="ORF">Val02_23340</name>
</gene>
<feature type="domain" description="N-acetyltransferase" evidence="1">
    <location>
        <begin position="114"/>
        <end position="250"/>
    </location>
</feature>
<dbReference type="SUPFAM" id="SSF55729">
    <property type="entry name" value="Acyl-CoA N-acyltransferases (Nat)"/>
    <property type="match status" value="1"/>
</dbReference>
<dbReference type="PROSITE" id="PS51186">
    <property type="entry name" value="GNAT"/>
    <property type="match status" value="1"/>
</dbReference>
<evidence type="ECO:0000259" key="1">
    <source>
        <dbReference type="PROSITE" id="PS51186"/>
    </source>
</evidence>
<keyword evidence="3" id="KW-1185">Reference proteome</keyword>
<dbReference type="InterPro" id="IPR051554">
    <property type="entry name" value="Acetyltransferase_Eis"/>
</dbReference>
<dbReference type="Pfam" id="PF13673">
    <property type="entry name" value="Acetyltransf_10"/>
    <property type="match status" value="1"/>
</dbReference>
<dbReference type="InterPro" id="IPR016181">
    <property type="entry name" value="Acyl_CoA_acyltransferase"/>
</dbReference>